<dbReference type="GO" id="GO:0033512">
    <property type="term" value="P:L-lysine catabolic process to acetyl-CoA via saccharopine"/>
    <property type="evidence" value="ECO:0007669"/>
    <property type="project" value="UniProtKB-UniRule"/>
</dbReference>
<name>A0AAE6Q9J9_EHRRU</name>
<evidence type="ECO:0000256" key="1">
    <source>
        <dbReference type="ARBA" id="ARBA00004052"/>
    </source>
</evidence>
<comment type="subunit">
    <text evidence="4">Forms a 24-polypeptide structural core with octahedral symmetry. Part of the 2-oxoglutarate dehydrogenase (OGDH) complex composed of E1 (2-oxoglutarate dehydrogenase), E2 (dihydrolipoamide succinyltransferase) and E3 (dihydrolipoamide dehydrogenase); the complex contains multiple copies of the three enzymatic components (E1, E2 and E3).</text>
</comment>
<feature type="domain" description="Peripheral subunit-binding (PSBD)" evidence="14">
    <location>
        <begin position="112"/>
        <end position="149"/>
    </location>
</feature>
<dbReference type="InterPro" id="IPR006255">
    <property type="entry name" value="SucB"/>
</dbReference>
<evidence type="ECO:0000256" key="6">
    <source>
        <dbReference type="ARBA" id="ARBA00019511"/>
    </source>
</evidence>
<dbReference type="Gene3D" id="3.30.559.10">
    <property type="entry name" value="Chloramphenicol acetyltransferase-like domain"/>
    <property type="match status" value="1"/>
</dbReference>
<evidence type="ECO:0000313" key="16">
    <source>
        <dbReference type="Proteomes" id="UP000422822"/>
    </source>
</evidence>
<evidence type="ECO:0000313" key="15">
    <source>
        <dbReference type="EMBL" id="QGR03812.1"/>
    </source>
</evidence>
<keyword evidence="9 12" id="KW-0450">Lipoyl</keyword>
<evidence type="ECO:0000256" key="4">
    <source>
        <dbReference type="ARBA" id="ARBA00011666"/>
    </source>
</evidence>
<dbReference type="GO" id="GO:0006099">
    <property type="term" value="P:tricarboxylic acid cycle"/>
    <property type="evidence" value="ECO:0007669"/>
    <property type="project" value="UniProtKB-UniRule"/>
</dbReference>
<evidence type="ECO:0000259" key="14">
    <source>
        <dbReference type="PROSITE" id="PS51826"/>
    </source>
</evidence>
<dbReference type="InterPro" id="IPR011053">
    <property type="entry name" value="Single_hybrid_motif"/>
</dbReference>
<dbReference type="Proteomes" id="UP000422822">
    <property type="component" value="Chromosome"/>
</dbReference>
<keyword evidence="10 12" id="KW-0012">Acyltransferase</keyword>
<dbReference type="SUPFAM" id="SSF51230">
    <property type="entry name" value="Single hybrid motif"/>
    <property type="match status" value="1"/>
</dbReference>
<accession>A0AAE6Q9J9</accession>
<evidence type="ECO:0000256" key="11">
    <source>
        <dbReference type="ARBA" id="ARBA00052761"/>
    </source>
</evidence>
<dbReference type="CDD" id="cd06849">
    <property type="entry name" value="lipoyl_domain"/>
    <property type="match status" value="1"/>
</dbReference>
<dbReference type="Pfam" id="PF00364">
    <property type="entry name" value="Biotin_lipoyl"/>
    <property type="match status" value="1"/>
</dbReference>
<evidence type="ECO:0000256" key="3">
    <source>
        <dbReference type="ARBA" id="ARBA00007317"/>
    </source>
</evidence>
<dbReference type="SUPFAM" id="SSF47005">
    <property type="entry name" value="Peripheral subunit-binding domain of 2-oxo acid dehydrogenase complex"/>
    <property type="match status" value="1"/>
</dbReference>
<dbReference type="NCBIfam" id="NF004309">
    <property type="entry name" value="PRK05704.1"/>
    <property type="match status" value="1"/>
</dbReference>
<dbReference type="InterPro" id="IPR004167">
    <property type="entry name" value="PSBD"/>
</dbReference>
<dbReference type="PROSITE" id="PS50968">
    <property type="entry name" value="BIOTINYL_LIPOYL"/>
    <property type="match status" value="1"/>
</dbReference>
<dbReference type="NCBIfam" id="TIGR01347">
    <property type="entry name" value="sucB"/>
    <property type="match status" value="1"/>
</dbReference>
<evidence type="ECO:0000256" key="5">
    <source>
        <dbReference type="ARBA" id="ARBA00012945"/>
    </source>
</evidence>
<dbReference type="Gene3D" id="4.10.320.10">
    <property type="entry name" value="E3-binding domain"/>
    <property type="match status" value="1"/>
</dbReference>
<comment type="cofactor">
    <cofactor evidence="12">
        <name>(R)-lipoate</name>
        <dbReference type="ChEBI" id="CHEBI:83088"/>
    </cofactor>
    <text evidence="12">Binds 1 lipoyl cofactor covalently.</text>
</comment>
<evidence type="ECO:0000256" key="8">
    <source>
        <dbReference type="ARBA" id="ARBA00022679"/>
    </source>
</evidence>
<comment type="function">
    <text evidence="1 12">E2 component of the 2-oxoglutarate dehydrogenase (OGDH) complex which catalyzes the second step in the conversion of 2-oxoglutarate to succinyl-CoA and CO(2).</text>
</comment>
<proteinExistence type="inferred from homology"/>
<dbReference type="PROSITE" id="PS51826">
    <property type="entry name" value="PSBD"/>
    <property type="match status" value="1"/>
</dbReference>
<dbReference type="InterPro" id="IPR000089">
    <property type="entry name" value="Biotin_lipoyl"/>
</dbReference>
<dbReference type="SUPFAM" id="SSF52777">
    <property type="entry name" value="CoA-dependent acyltransferases"/>
    <property type="match status" value="1"/>
</dbReference>
<comment type="pathway">
    <text evidence="2 12">Amino-acid degradation; L-lysine degradation via saccharopine pathway; glutaryl-CoA from L-lysine: step 6/6.</text>
</comment>
<dbReference type="RefSeq" id="WP_158407002.1">
    <property type="nucleotide sequence ID" value="NZ_CP033454.1"/>
</dbReference>
<comment type="catalytic activity">
    <reaction evidence="11 12">
        <text>N(6)-[(R)-dihydrolipoyl]-L-lysyl-[protein] + succinyl-CoA = N(6)-[(R)-S(8)-succinyldihydrolipoyl]-L-lysyl-[protein] + CoA</text>
        <dbReference type="Rhea" id="RHEA:15213"/>
        <dbReference type="Rhea" id="RHEA-COMP:10475"/>
        <dbReference type="Rhea" id="RHEA-COMP:20092"/>
        <dbReference type="ChEBI" id="CHEBI:57287"/>
        <dbReference type="ChEBI" id="CHEBI:57292"/>
        <dbReference type="ChEBI" id="CHEBI:83100"/>
        <dbReference type="ChEBI" id="CHEBI:83120"/>
        <dbReference type="EC" id="2.3.1.61"/>
    </reaction>
</comment>
<gene>
    <name evidence="15" type="primary">odhB</name>
    <name evidence="15" type="ORF">EDL80_04605</name>
</gene>
<evidence type="ECO:0000256" key="10">
    <source>
        <dbReference type="ARBA" id="ARBA00023315"/>
    </source>
</evidence>
<evidence type="ECO:0000256" key="2">
    <source>
        <dbReference type="ARBA" id="ARBA00005145"/>
    </source>
</evidence>
<dbReference type="GO" id="GO:0045252">
    <property type="term" value="C:oxoglutarate dehydrogenase complex"/>
    <property type="evidence" value="ECO:0007669"/>
    <property type="project" value="UniProtKB-UniRule"/>
</dbReference>
<dbReference type="InterPro" id="IPR023213">
    <property type="entry name" value="CAT-like_dom_sf"/>
</dbReference>
<dbReference type="PROSITE" id="PS00189">
    <property type="entry name" value="LIPOYL"/>
    <property type="match status" value="1"/>
</dbReference>
<dbReference type="PANTHER" id="PTHR43416:SF5">
    <property type="entry name" value="DIHYDROLIPOYLLYSINE-RESIDUE SUCCINYLTRANSFERASE COMPONENT OF 2-OXOGLUTARATE DEHYDROGENASE COMPLEX, MITOCHONDRIAL"/>
    <property type="match status" value="1"/>
</dbReference>
<dbReference type="EC" id="2.3.1.61" evidence="5 12"/>
<organism evidence="15 16">
    <name type="scientific">Ehrlichia ruminantium</name>
    <name type="common">heartwater rickettsia</name>
    <name type="synonym">Cowdria ruminantium</name>
    <dbReference type="NCBI Taxonomy" id="779"/>
    <lineage>
        <taxon>Bacteria</taxon>
        <taxon>Pseudomonadati</taxon>
        <taxon>Pseudomonadota</taxon>
        <taxon>Alphaproteobacteria</taxon>
        <taxon>Rickettsiales</taxon>
        <taxon>Anaplasmataceae</taxon>
        <taxon>Ehrlichia</taxon>
    </lineage>
</organism>
<protein>
    <recommendedName>
        <fullName evidence="6 12">Dihydrolipoyllysine-residue succinyltransferase component of 2-oxoglutarate dehydrogenase complex</fullName>
        <ecNumber evidence="5 12">2.3.1.61</ecNumber>
    </recommendedName>
    <alternativeName>
        <fullName evidence="12">2-oxoglutarate dehydrogenase complex component E2</fullName>
    </alternativeName>
</protein>
<dbReference type="AlphaFoldDB" id="A0AAE6Q9J9"/>
<dbReference type="FunFam" id="3.30.559.10:FF:000007">
    <property type="entry name" value="Dihydrolipoamide acetyltransferase component of pyruvate dehydrogenase complex"/>
    <property type="match status" value="1"/>
</dbReference>
<keyword evidence="8 12" id="KW-0808">Transferase</keyword>
<dbReference type="PANTHER" id="PTHR43416">
    <property type="entry name" value="DIHYDROLIPOYLLYSINE-RESIDUE SUCCINYLTRANSFERASE COMPONENT OF 2-OXOGLUTARATE DEHYDROGENASE COMPLEX, MITOCHONDRIAL-RELATED"/>
    <property type="match status" value="1"/>
</dbReference>
<dbReference type="GO" id="GO:0004149">
    <property type="term" value="F:dihydrolipoyllysine-residue succinyltransferase activity"/>
    <property type="evidence" value="ECO:0007669"/>
    <property type="project" value="UniProtKB-UniRule"/>
</dbReference>
<dbReference type="InterPro" id="IPR001078">
    <property type="entry name" value="2-oxoacid_DH_actylTfrase"/>
</dbReference>
<keyword evidence="16" id="KW-1185">Reference proteome</keyword>
<evidence type="ECO:0000256" key="7">
    <source>
        <dbReference type="ARBA" id="ARBA00022532"/>
    </source>
</evidence>
<dbReference type="InterPro" id="IPR050537">
    <property type="entry name" value="2-oxoacid_dehydrogenase"/>
</dbReference>
<dbReference type="GO" id="GO:0005829">
    <property type="term" value="C:cytosol"/>
    <property type="evidence" value="ECO:0007669"/>
    <property type="project" value="TreeGrafter"/>
</dbReference>
<dbReference type="Pfam" id="PF00198">
    <property type="entry name" value="2-oxoacid_dh"/>
    <property type="match status" value="1"/>
</dbReference>
<evidence type="ECO:0000256" key="9">
    <source>
        <dbReference type="ARBA" id="ARBA00022823"/>
    </source>
</evidence>
<dbReference type="Pfam" id="PF02817">
    <property type="entry name" value="E3_binding"/>
    <property type="match status" value="1"/>
</dbReference>
<comment type="similarity">
    <text evidence="3 12">Belongs to the 2-oxoacid dehydrogenase family.</text>
</comment>
<evidence type="ECO:0000259" key="13">
    <source>
        <dbReference type="PROSITE" id="PS50968"/>
    </source>
</evidence>
<sequence length="401" mass="44046">MSEIQVRAENLGGESILEAPIRVLVNIGDDVKQGNVLFIIETDKTSLEIISPVDGIVNQVFVVDEDVIGRDHLLCTINTAKLSGVIQPQAQGSKPDSSNVVNDDIQAFIQKKDAPSAVKMMAENSIDRSQISGSSVGGRITKSDVLDHINVTSQGNTLSSQSSVISQEKREERVKMSKIRQVIAARLKESQNTAAILTTFNEVDMKNVMDLRVQYRETFEKKYGIKLGFMSFFIRAVVLALKELPVINAEISGNEIIYKHYYDIGIAVGTDKGLVVPVIRDADKMSFAELELTLASLGKKAREGKLEVSDMAGATFTITNGGVYGSLLSTPIINPPQSGILGMHSIQKRPVVVNDNSIEIRPMMYIALSYDHRIVDGQGAVTFLVRVKQYIEDPSRMFLEV</sequence>
<dbReference type="Gene3D" id="2.40.50.100">
    <property type="match status" value="1"/>
</dbReference>
<dbReference type="EMBL" id="CP033455">
    <property type="protein sequence ID" value="QGR03812.1"/>
    <property type="molecule type" value="Genomic_DNA"/>
</dbReference>
<feature type="domain" description="Lipoyl-binding" evidence="13">
    <location>
        <begin position="1"/>
        <end position="78"/>
    </location>
</feature>
<dbReference type="InterPro" id="IPR036625">
    <property type="entry name" value="E3-bd_dom_sf"/>
</dbReference>
<reference evidence="15 16" key="1">
    <citation type="submission" date="2018-10" db="EMBL/GenBank/DDBJ databases">
        <title>Propagation and draft genome sequences of three atypical Erhlichia ruminantium isolates.</title>
        <authorList>
            <person name="Liebenberg J."/>
            <person name="Steyn H."/>
            <person name="Josemans A."/>
            <person name="Zweygarth E."/>
        </authorList>
    </citation>
    <scope>NUCLEOTIDE SEQUENCE [LARGE SCALE GENOMIC DNA]</scope>
    <source>
        <strain evidence="15 16">Omatjenne</strain>
    </source>
</reference>
<evidence type="ECO:0000256" key="12">
    <source>
        <dbReference type="RuleBase" id="RU361138"/>
    </source>
</evidence>
<dbReference type="InterPro" id="IPR003016">
    <property type="entry name" value="2-oxoA_DH_lipoyl-BS"/>
</dbReference>
<keyword evidence="7 12" id="KW-0816">Tricarboxylic acid cycle</keyword>